<name>A0AAW9WCT7_STREE</name>
<feature type="non-terminal residue" evidence="1">
    <location>
        <position position="73"/>
    </location>
</feature>
<comment type="caution">
    <text evidence="1">The sequence shown here is derived from an EMBL/GenBank/DDBJ whole genome shotgun (WGS) entry which is preliminary data.</text>
</comment>
<dbReference type="AlphaFoldDB" id="A0AAW9WCT7"/>
<dbReference type="EMBL" id="WNHN01000751">
    <property type="protein sequence ID" value="MTV78247.1"/>
    <property type="molecule type" value="Genomic_DNA"/>
</dbReference>
<evidence type="ECO:0000313" key="2">
    <source>
        <dbReference type="Proteomes" id="UP000729182"/>
    </source>
</evidence>
<gene>
    <name evidence="1" type="ORF">GM535_13600</name>
</gene>
<organism evidence="1 2">
    <name type="scientific">Streptococcus pneumoniae</name>
    <dbReference type="NCBI Taxonomy" id="1313"/>
    <lineage>
        <taxon>Bacteria</taxon>
        <taxon>Bacillati</taxon>
        <taxon>Bacillota</taxon>
        <taxon>Bacilli</taxon>
        <taxon>Lactobacillales</taxon>
        <taxon>Streptococcaceae</taxon>
        <taxon>Streptococcus</taxon>
    </lineage>
</organism>
<sequence>MVIPVTRRAKVREVAEGDIEKLHYDEMIQAENDTIVILPPEADEYGSIPTNRHALPDDLTWDAEARVFDCELD</sequence>
<evidence type="ECO:0000313" key="1">
    <source>
        <dbReference type="EMBL" id="MTV78247.1"/>
    </source>
</evidence>
<dbReference type="Proteomes" id="UP000729182">
    <property type="component" value="Unassembled WGS sequence"/>
</dbReference>
<reference evidence="1" key="1">
    <citation type="submission" date="2019-11" db="EMBL/GenBank/DDBJ databases">
        <title>Growth characteristics of pneumococcus vary with the chemical composition of the capsule and with environmental conditions.</title>
        <authorList>
            <person name="Tothpal A."/>
            <person name="Desobry K."/>
            <person name="Joshi S."/>
            <person name="Wyllie A.L."/>
            <person name="Weinberger D.M."/>
        </authorList>
    </citation>
    <scope>NUCLEOTIDE SEQUENCE</scope>
    <source>
        <strain evidence="1">Pnumococcus10A</strain>
    </source>
</reference>
<protein>
    <recommendedName>
        <fullName evidence="3">AbrB family transcriptional regulator</fullName>
    </recommendedName>
</protein>
<evidence type="ECO:0008006" key="3">
    <source>
        <dbReference type="Google" id="ProtNLM"/>
    </source>
</evidence>
<proteinExistence type="predicted"/>
<accession>A0AAW9WCT7</accession>